<sequence length="111" mass="12068">MAEVALVVEVPAVAAEVLAASAVAEVLVAVVLRVDGKTLITNILYSVIFTIFTKNKMMSARKSFFRNLKSIPLTPETESAFVRVAHKISSSNSKSQVVKIGNKFFRVKELG</sequence>
<name>A0ABR8ZFN5_9FLAO</name>
<keyword evidence="2" id="KW-1185">Reference proteome</keyword>
<protein>
    <submittedName>
        <fullName evidence="1">Uncharacterized protein</fullName>
    </submittedName>
</protein>
<dbReference type="RefSeq" id="WP_191738026.1">
    <property type="nucleotide sequence ID" value="NZ_JACYFS010000007.1"/>
</dbReference>
<reference evidence="1 2" key="1">
    <citation type="submission" date="2020-09" db="EMBL/GenBank/DDBJ databases">
        <title>Genome seq and assembly of Chryseobacterium sp.</title>
        <authorList>
            <person name="Chhetri G."/>
        </authorList>
    </citation>
    <scope>NUCLEOTIDE SEQUENCE [LARGE SCALE GENOMIC DNA]</scope>
    <source>
        <strain evidence="1 2">GCR10</strain>
    </source>
</reference>
<organism evidence="1 2">
    <name type="scientific">Chryseobacterium caseinilyticum</name>
    <dbReference type="NCBI Taxonomy" id="2771428"/>
    <lineage>
        <taxon>Bacteria</taxon>
        <taxon>Pseudomonadati</taxon>
        <taxon>Bacteroidota</taxon>
        <taxon>Flavobacteriia</taxon>
        <taxon>Flavobacteriales</taxon>
        <taxon>Weeksellaceae</taxon>
        <taxon>Chryseobacterium group</taxon>
        <taxon>Chryseobacterium</taxon>
    </lineage>
</organism>
<comment type="caution">
    <text evidence="1">The sequence shown here is derived from an EMBL/GenBank/DDBJ whole genome shotgun (WGS) entry which is preliminary data.</text>
</comment>
<evidence type="ECO:0000313" key="2">
    <source>
        <dbReference type="Proteomes" id="UP000637299"/>
    </source>
</evidence>
<accession>A0ABR8ZFN5</accession>
<gene>
    <name evidence="1" type="ORF">IC610_16890</name>
</gene>
<proteinExistence type="predicted"/>
<dbReference type="EMBL" id="JACYFS010000007">
    <property type="protein sequence ID" value="MBD8084090.1"/>
    <property type="molecule type" value="Genomic_DNA"/>
</dbReference>
<evidence type="ECO:0000313" key="1">
    <source>
        <dbReference type="EMBL" id="MBD8084090.1"/>
    </source>
</evidence>
<dbReference type="Proteomes" id="UP000637299">
    <property type="component" value="Unassembled WGS sequence"/>
</dbReference>